<dbReference type="Gene3D" id="1.10.10.60">
    <property type="entry name" value="Homeodomain-like"/>
    <property type="match status" value="1"/>
</dbReference>
<dbReference type="InterPro" id="IPR053392">
    <property type="entry name" value="Transposase_IS30-like"/>
</dbReference>
<organism evidence="8 11">
    <name type="scientific">Psychroflexus torquis (strain ATCC 700755 / CIP 106069 / ACAM 623)</name>
    <dbReference type="NCBI Taxonomy" id="313595"/>
    <lineage>
        <taxon>Bacteria</taxon>
        <taxon>Pseudomonadati</taxon>
        <taxon>Bacteroidota</taxon>
        <taxon>Flavobacteriia</taxon>
        <taxon>Flavobacteriales</taxon>
        <taxon>Flavobacteriaceae</taxon>
        <taxon>Psychroflexus</taxon>
    </lineage>
</organism>
<comment type="similarity">
    <text evidence="2">Belongs to the transposase IS30 family.</text>
</comment>
<reference evidence="8 11" key="1">
    <citation type="submission" date="2006-03" db="EMBL/GenBank/DDBJ databases">
        <authorList>
            <person name="Bowman J."/>
            <person name="Ferriera S."/>
            <person name="Johnson J."/>
            <person name="Kravitz S."/>
            <person name="Halpern A."/>
            <person name="Remington K."/>
            <person name="Beeson K."/>
            <person name="Tran B."/>
            <person name="Rogers Y.-H."/>
            <person name="Friedman R."/>
            <person name="Venter J.C."/>
        </authorList>
    </citation>
    <scope>NUCLEOTIDE SEQUENCE [LARGE SCALE GENOMIC DNA]</scope>
    <source>
        <strain evidence="8">ATCC 700755</strain>
        <strain evidence="11">ATCC 700755 / CIP 106069 / ACAM 623</strain>
    </source>
</reference>
<dbReference type="GO" id="GO:0003677">
    <property type="term" value="F:DNA binding"/>
    <property type="evidence" value="ECO:0007669"/>
    <property type="project" value="UniProtKB-KW"/>
</dbReference>
<reference evidence="8 11" key="2">
    <citation type="submission" date="2012-09" db="EMBL/GenBank/DDBJ databases">
        <title>The complete sequence of Psychroflexus torquis an extreme psychrophile from sea-ice that is stimulated by light.</title>
        <authorList>
            <person name="Feng S."/>
            <person name="Powell S.M."/>
            <person name="Bowman J.P."/>
        </authorList>
    </citation>
    <scope>NUCLEOTIDE SEQUENCE [LARGE SCALE GENOMIC DNA]</scope>
    <source>
        <strain evidence="11">ATCC 700755 / CIP 106069 / ACAM 623</strain>
    </source>
</reference>
<evidence type="ECO:0000313" key="8">
    <source>
        <dbReference type="EMBL" id="AFU69013.1"/>
    </source>
</evidence>
<dbReference type="SUPFAM" id="SSF53098">
    <property type="entry name" value="Ribonuclease H-like"/>
    <property type="match status" value="1"/>
</dbReference>
<evidence type="ECO:0000256" key="2">
    <source>
        <dbReference type="ARBA" id="ARBA00006363"/>
    </source>
</evidence>
<dbReference type="KEGG" id="ptq:P700755_002223"/>
<dbReference type="InterPro" id="IPR025246">
    <property type="entry name" value="IS30-like_HTH"/>
</dbReference>
<evidence type="ECO:0000256" key="5">
    <source>
        <dbReference type="ARBA" id="ARBA00023172"/>
    </source>
</evidence>
<dbReference type="STRING" id="313595.P700755_000489"/>
<keyword evidence="5" id="KW-0233">DNA recombination</keyword>
<dbReference type="EMBL" id="CP003879">
    <property type="protein sequence ID" value="AFU67512.1"/>
    <property type="molecule type" value="Genomic_DNA"/>
</dbReference>
<dbReference type="PROSITE" id="PS01043">
    <property type="entry name" value="TRANSPOSASE_IS30"/>
    <property type="match status" value="1"/>
</dbReference>
<evidence type="ECO:0000256" key="4">
    <source>
        <dbReference type="ARBA" id="ARBA00023125"/>
    </source>
</evidence>
<dbReference type="GO" id="GO:0006313">
    <property type="term" value="P:DNA transposition"/>
    <property type="evidence" value="ECO:0007669"/>
    <property type="project" value="InterPro"/>
</dbReference>
<comment type="function">
    <text evidence="1">Required for the transposition of the insertion element.</text>
</comment>
<evidence type="ECO:0000256" key="1">
    <source>
        <dbReference type="ARBA" id="ARBA00002190"/>
    </source>
</evidence>
<dbReference type="InterPro" id="IPR012337">
    <property type="entry name" value="RNaseH-like_sf"/>
</dbReference>
<dbReference type="eggNOG" id="COG2826">
    <property type="taxonomic scope" value="Bacteria"/>
</dbReference>
<evidence type="ECO:0000313" key="7">
    <source>
        <dbReference type="EMBL" id="AFU67512.1"/>
    </source>
</evidence>
<feature type="domain" description="Integrase catalytic" evidence="6">
    <location>
        <begin position="171"/>
        <end position="332"/>
    </location>
</feature>
<sequence length="341" mass="40243">MERLFLQHQIAKKEVAMSHLTKEQRYTISVMRKEGYNHRAIAESIDKDKSVISRELKRNKDQRSGEYRYELAVKKCRERHKTKPKQICFTNEIKTASERLLKLDYSPEQVVGILKKHQEPSVSVETLYQHIWNDKKHKGTLHKHLRHQGRRYRKRGAAKDSRGIIKDRVSIEKRPSKVELRDRFGDLEVDLIIGKNHNQAILTINDRSSGMLKMKKVPSKESKGVGLAIIDLLEDWKPYLKTITADNGKEFADHLVVAQELNIDYYFARPYHSWERGSNENLNGLIRQYLPKKTDFTKITDYQVKQIQEKLNLRPRKRFNYENPIFVMDQLLFNPEVAFMT</sequence>
<dbReference type="AlphaFoldDB" id="Q1VPP6"/>
<accession>Q1VPP6</accession>
<dbReference type="GO" id="GO:0015074">
    <property type="term" value="P:DNA integration"/>
    <property type="evidence" value="ECO:0007669"/>
    <property type="project" value="InterPro"/>
</dbReference>
<dbReference type="EMBL" id="CP003879">
    <property type="protein sequence ID" value="AFU69938.1"/>
    <property type="molecule type" value="Genomic_DNA"/>
</dbReference>
<dbReference type="EMBL" id="CP003879">
    <property type="protein sequence ID" value="AFU70560.1"/>
    <property type="molecule type" value="Genomic_DNA"/>
</dbReference>
<dbReference type="InterPro" id="IPR036397">
    <property type="entry name" value="RNaseH_sf"/>
</dbReference>
<evidence type="ECO:0000313" key="11">
    <source>
        <dbReference type="Proteomes" id="UP000008514"/>
    </source>
</evidence>
<dbReference type="InterPro" id="IPR001598">
    <property type="entry name" value="Transposase_IS30_CS"/>
</dbReference>
<keyword evidence="11" id="KW-1185">Reference proteome</keyword>
<dbReference type="NCBIfam" id="NF033563">
    <property type="entry name" value="transpos_IS30"/>
    <property type="match status" value="1"/>
</dbReference>
<evidence type="ECO:0000313" key="10">
    <source>
        <dbReference type="EMBL" id="AFU70560.1"/>
    </source>
</evidence>
<protein>
    <submittedName>
        <fullName evidence="8">Transposase, IS30 family</fullName>
    </submittedName>
</protein>
<evidence type="ECO:0000256" key="3">
    <source>
        <dbReference type="ARBA" id="ARBA00022578"/>
    </source>
</evidence>
<dbReference type="HOGENOM" id="CLU_035706_0_1_10"/>
<dbReference type="GO" id="GO:0004803">
    <property type="term" value="F:transposase activity"/>
    <property type="evidence" value="ECO:0007669"/>
    <property type="project" value="InterPro"/>
</dbReference>
<dbReference type="KEGG" id="ptq:P700755_000489"/>
<dbReference type="Proteomes" id="UP000008514">
    <property type="component" value="Chromosome"/>
</dbReference>
<keyword evidence="4" id="KW-0238">DNA-binding</keyword>
<dbReference type="InterPro" id="IPR001584">
    <property type="entry name" value="Integrase_cat-core"/>
</dbReference>
<evidence type="ECO:0000259" key="6">
    <source>
        <dbReference type="PROSITE" id="PS50994"/>
    </source>
</evidence>
<dbReference type="PANTHER" id="PTHR10948">
    <property type="entry name" value="TRANSPOSASE"/>
    <property type="match status" value="1"/>
</dbReference>
<dbReference type="InterPro" id="IPR051917">
    <property type="entry name" value="Transposase-Integrase"/>
</dbReference>
<dbReference type="KEGG" id="ptq:P700755_003294"/>
<dbReference type="EMBL" id="CP003879">
    <property type="protein sequence ID" value="AFU69013.1"/>
    <property type="molecule type" value="Genomic_DNA"/>
</dbReference>
<gene>
    <name evidence="7" type="ordered locus">P700755_000489</name>
    <name evidence="8" type="ordered locus">P700755_002223</name>
    <name evidence="9" type="ordered locus">P700755_003294</name>
    <name evidence="10" type="ordered locus">P700755_004000</name>
</gene>
<dbReference type="PROSITE" id="PS50994">
    <property type="entry name" value="INTEGRASE"/>
    <property type="match status" value="1"/>
</dbReference>
<dbReference type="KEGG" id="ptq:P700755_004000"/>
<evidence type="ECO:0000313" key="9">
    <source>
        <dbReference type="EMBL" id="AFU69938.1"/>
    </source>
</evidence>
<dbReference type="Gene3D" id="3.30.420.10">
    <property type="entry name" value="Ribonuclease H-like superfamily/Ribonuclease H"/>
    <property type="match status" value="1"/>
</dbReference>
<dbReference type="GO" id="GO:0005829">
    <property type="term" value="C:cytosol"/>
    <property type="evidence" value="ECO:0007669"/>
    <property type="project" value="TreeGrafter"/>
</dbReference>
<keyword evidence="3" id="KW-0815">Transposition</keyword>
<name>Q1VPP6_PSYTT</name>
<dbReference type="PANTHER" id="PTHR10948:SF23">
    <property type="entry name" value="TRANSPOSASE INSI FOR INSERTION SEQUENCE ELEMENT IS30A-RELATED"/>
    <property type="match status" value="1"/>
</dbReference>
<proteinExistence type="inferred from homology"/>
<dbReference type="Pfam" id="PF13936">
    <property type="entry name" value="HTH_38"/>
    <property type="match status" value="1"/>
</dbReference>